<evidence type="ECO:0000256" key="1">
    <source>
        <dbReference type="ARBA" id="ARBA00009437"/>
    </source>
</evidence>
<dbReference type="Gene3D" id="1.10.10.10">
    <property type="entry name" value="Winged helix-like DNA-binding domain superfamily/Winged helix DNA-binding domain"/>
    <property type="match status" value="1"/>
</dbReference>
<dbReference type="PANTHER" id="PTHR30537">
    <property type="entry name" value="HTH-TYPE TRANSCRIPTIONAL REGULATOR"/>
    <property type="match status" value="1"/>
</dbReference>
<feature type="domain" description="HTH lysR-type" evidence="5">
    <location>
        <begin position="4"/>
        <end position="61"/>
    </location>
</feature>
<dbReference type="RefSeq" id="WP_215373571.1">
    <property type="nucleotide sequence ID" value="NZ_JAGTIS010000004.1"/>
</dbReference>
<protein>
    <submittedName>
        <fullName evidence="6">LysR family transcriptional regulator</fullName>
    </submittedName>
</protein>
<keyword evidence="4" id="KW-0804">Transcription</keyword>
<dbReference type="PANTHER" id="PTHR30537:SF79">
    <property type="entry name" value="TRANSCRIPTIONAL REGULATOR-RELATED"/>
    <property type="match status" value="1"/>
</dbReference>
<dbReference type="PRINTS" id="PR00039">
    <property type="entry name" value="HTHLYSR"/>
</dbReference>
<name>A0ABS5XFS7_9GAMM</name>
<dbReference type="CDD" id="cd08432">
    <property type="entry name" value="PBP2_GcdR_TrpI_HvrB_AmpR_like"/>
    <property type="match status" value="1"/>
</dbReference>
<accession>A0ABS5XFS7</accession>
<dbReference type="InterPro" id="IPR005119">
    <property type="entry name" value="LysR_subst-bd"/>
</dbReference>
<dbReference type="PROSITE" id="PS50931">
    <property type="entry name" value="HTH_LYSR"/>
    <property type="match status" value="1"/>
</dbReference>
<dbReference type="Pfam" id="PF00126">
    <property type="entry name" value="HTH_1"/>
    <property type="match status" value="1"/>
</dbReference>
<dbReference type="SUPFAM" id="SSF53850">
    <property type="entry name" value="Periplasmic binding protein-like II"/>
    <property type="match status" value="1"/>
</dbReference>
<dbReference type="InterPro" id="IPR036390">
    <property type="entry name" value="WH_DNA-bd_sf"/>
</dbReference>
<dbReference type="EMBL" id="JAGTIS010000004">
    <property type="protein sequence ID" value="MBT8766542.1"/>
    <property type="molecule type" value="Genomic_DNA"/>
</dbReference>
<proteinExistence type="inferred from homology"/>
<dbReference type="InterPro" id="IPR036388">
    <property type="entry name" value="WH-like_DNA-bd_sf"/>
</dbReference>
<organism evidence="6 7">
    <name type="scientific">Metapseudomonas boanensis</name>
    <dbReference type="NCBI Taxonomy" id="2822138"/>
    <lineage>
        <taxon>Bacteria</taxon>
        <taxon>Pseudomonadati</taxon>
        <taxon>Pseudomonadota</taxon>
        <taxon>Gammaproteobacteria</taxon>
        <taxon>Pseudomonadales</taxon>
        <taxon>Pseudomonadaceae</taxon>
        <taxon>Metapseudomonas</taxon>
    </lineage>
</organism>
<evidence type="ECO:0000256" key="4">
    <source>
        <dbReference type="ARBA" id="ARBA00023163"/>
    </source>
</evidence>
<comment type="similarity">
    <text evidence="1">Belongs to the LysR transcriptional regulatory family.</text>
</comment>
<dbReference type="SUPFAM" id="SSF46785">
    <property type="entry name" value="Winged helix' DNA-binding domain"/>
    <property type="match status" value="1"/>
</dbReference>
<evidence type="ECO:0000259" key="5">
    <source>
        <dbReference type="PROSITE" id="PS50931"/>
    </source>
</evidence>
<keyword evidence="7" id="KW-1185">Reference proteome</keyword>
<evidence type="ECO:0000256" key="2">
    <source>
        <dbReference type="ARBA" id="ARBA00023015"/>
    </source>
</evidence>
<evidence type="ECO:0000313" key="7">
    <source>
        <dbReference type="Proteomes" id="UP001519667"/>
    </source>
</evidence>
<sequence length="312" mass="34317">MRLPSLIALRTFEVAARRRNFTEAAQELSVTPGAVSRQIRLLEAELGVSLFDRTRNTVSLNENGRKLAATVSQAFDLLIRGADELRGQDDGPIHITCAPSIASHWLMRRLNQYAADNPDITLSLEATEQLTDLERGEATLAIRFTTADSPAQASERLFCETFFPVCSPAYLEQFGPFDAPRDLLKARLIHTHWRNAANLRLPGWDDWFAAYVGEAEPQAGGMRFGLIGHAIQGAVSGQGFALGTTALASDDIANGRLVVPFAERCRLRTPWEYRLAWSRKTTPAEKVRRLIDWLAAEARASAGPESEGEGGA</sequence>
<dbReference type="Proteomes" id="UP001519667">
    <property type="component" value="Unassembled WGS sequence"/>
</dbReference>
<dbReference type="InterPro" id="IPR058163">
    <property type="entry name" value="LysR-type_TF_proteobact-type"/>
</dbReference>
<dbReference type="InterPro" id="IPR000847">
    <property type="entry name" value="LysR_HTH_N"/>
</dbReference>
<gene>
    <name evidence="6" type="ORF">J7302_10425</name>
</gene>
<keyword evidence="3" id="KW-0238">DNA-binding</keyword>
<evidence type="ECO:0000313" key="6">
    <source>
        <dbReference type="EMBL" id="MBT8766542.1"/>
    </source>
</evidence>
<evidence type="ECO:0000256" key="3">
    <source>
        <dbReference type="ARBA" id="ARBA00023125"/>
    </source>
</evidence>
<comment type="caution">
    <text evidence="6">The sequence shown here is derived from an EMBL/GenBank/DDBJ whole genome shotgun (WGS) entry which is preliminary data.</text>
</comment>
<dbReference type="Gene3D" id="3.40.190.10">
    <property type="entry name" value="Periplasmic binding protein-like II"/>
    <property type="match status" value="2"/>
</dbReference>
<reference evidence="6 7" key="1">
    <citation type="submission" date="2021-04" db="EMBL/GenBank/DDBJ databases">
        <title>Pseudomonas boanensis sp. nov., a bacterium isolated from river water used for household purposes in Boane District, Mozambique.</title>
        <authorList>
            <person name="Nicklasson M."/>
            <person name="Martin-Rodriguez A.J."/>
            <person name="Thorell K."/>
            <person name="Neves L."/>
            <person name="Mussagy A."/>
            <person name="Rydberg H.A."/>
            <person name="Hernroth B."/>
            <person name="Svensson-Stadler L."/>
            <person name="Sjoling A."/>
        </authorList>
    </citation>
    <scope>NUCLEOTIDE SEQUENCE [LARGE SCALE GENOMIC DNA]</scope>
    <source>
        <strain evidence="6 7">DB1</strain>
    </source>
</reference>
<dbReference type="Pfam" id="PF03466">
    <property type="entry name" value="LysR_substrate"/>
    <property type="match status" value="1"/>
</dbReference>
<keyword evidence="2" id="KW-0805">Transcription regulation</keyword>